<protein>
    <submittedName>
        <fullName evidence="2">Uncharacterized protein</fullName>
    </submittedName>
</protein>
<dbReference type="EMBL" id="OY660864">
    <property type="protein sequence ID" value="CAJ1048452.1"/>
    <property type="molecule type" value="Genomic_DNA"/>
</dbReference>
<accession>A0AAV1EIH4</accession>
<proteinExistence type="predicted"/>
<dbReference type="Proteomes" id="UP001178508">
    <property type="component" value="Chromosome 1"/>
</dbReference>
<sequence>MAPLTLLPGCQSCADELKQRISTLYKIQDAEKYLDTIPHFPGPLLLPLWLQLRPMTLFRHLNNPWAHLGVKPKASAGASLFHLSAETRPAVNWHGMASCQPLNFTPHQPEPWTAVGRDRRRTARPSLPPSPSSQDIPLANSSNGKKLPRQGTTVISGPNILIILLTPAVALTSCSGTSTVSAQ</sequence>
<name>A0AAV1EIH4_XYRNO</name>
<gene>
    <name evidence="2" type="ORF">XNOV1_A009648</name>
</gene>
<feature type="region of interest" description="Disordered" evidence="1">
    <location>
        <begin position="104"/>
        <end position="151"/>
    </location>
</feature>
<organism evidence="2 3">
    <name type="scientific">Xyrichtys novacula</name>
    <name type="common">Pearly razorfish</name>
    <name type="synonym">Hemipteronotus novacula</name>
    <dbReference type="NCBI Taxonomy" id="13765"/>
    <lineage>
        <taxon>Eukaryota</taxon>
        <taxon>Metazoa</taxon>
        <taxon>Chordata</taxon>
        <taxon>Craniata</taxon>
        <taxon>Vertebrata</taxon>
        <taxon>Euteleostomi</taxon>
        <taxon>Actinopterygii</taxon>
        <taxon>Neopterygii</taxon>
        <taxon>Teleostei</taxon>
        <taxon>Neoteleostei</taxon>
        <taxon>Acanthomorphata</taxon>
        <taxon>Eupercaria</taxon>
        <taxon>Labriformes</taxon>
        <taxon>Labridae</taxon>
        <taxon>Xyrichtys</taxon>
    </lineage>
</organism>
<evidence type="ECO:0000256" key="1">
    <source>
        <dbReference type="SAM" id="MobiDB-lite"/>
    </source>
</evidence>
<keyword evidence="3" id="KW-1185">Reference proteome</keyword>
<evidence type="ECO:0000313" key="2">
    <source>
        <dbReference type="EMBL" id="CAJ1048452.1"/>
    </source>
</evidence>
<reference evidence="2" key="1">
    <citation type="submission" date="2023-08" db="EMBL/GenBank/DDBJ databases">
        <authorList>
            <person name="Alioto T."/>
            <person name="Alioto T."/>
            <person name="Gomez Garrido J."/>
        </authorList>
    </citation>
    <scope>NUCLEOTIDE SEQUENCE</scope>
</reference>
<feature type="compositionally biased region" description="Polar residues" evidence="1">
    <location>
        <begin position="132"/>
        <end position="151"/>
    </location>
</feature>
<dbReference type="AlphaFoldDB" id="A0AAV1EIH4"/>
<evidence type="ECO:0000313" key="3">
    <source>
        <dbReference type="Proteomes" id="UP001178508"/>
    </source>
</evidence>